<name>A0A382KFM8_9ZZZZ</name>
<dbReference type="Gene3D" id="2.60.40.10">
    <property type="entry name" value="Immunoglobulins"/>
    <property type="match status" value="1"/>
</dbReference>
<feature type="non-terminal residue" evidence="1">
    <location>
        <position position="1"/>
    </location>
</feature>
<dbReference type="EMBL" id="UINC01080172">
    <property type="protein sequence ID" value="SVC22866.1"/>
    <property type="molecule type" value="Genomic_DNA"/>
</dbReference>
<proteinExistence type="predicted"/>
<dbReference type="AlphaFoldDB" id="A0A382KFM8"/>
<sequence length="420" mass="47508">AWGFQPEYITLELEVLPVYAFEVLAPISDKAVKKDELCCDEEWTYTFGIWATNLGNIEDSYEINVTLNDTVNFSIIDFDSIVHAEFDETVTINLTIMLNASSVTEFSVGELNVSVTSMNSTDVLGSWTVVKARLYVPPDTLPPSTYAQASSLVNSSSFEVKWYVEDWYNEHELGNDTKYFIIEYMTDNGTYGQTWGEWEVWGNFTSDQESGLFTYGIDGHGYRFRSIGGDDDGRVENKEDNYDTETLVDLSAPNLTMILKMDGNITNIDYIEIEWDVSGQNIIVTGYTAQYRLDGGNWTTFKEDTLWKSAGLHTILDGIYEFRVLASDMAGNKGISETSRNITVDTKAPTTTLIDLPEFTDAEQIEINLTQIEDTVRFALYYSVVKEGQETSPIEWDFYHPTSADYLITDLPILVDVTKQ</sequence>
<accession>A0A382KFM8</accession>
<protein>
    <recommendedName>
        <fullName evidence="2">Fibronectin type-III domain-containing protein</fullName>
    </recommendedName>
</protein>
<dbReference type="InterPro" id="IPR013783">
    <property type="entry name" value="Ig-like_fold"/>
</dbReference>
<dbReference type="SUPFAM" id="SSF49265">
    <property type="entry name" value="Fibronectin type III"/>
    <property type="match status" value="1"/>
</dbReference>
<evidence type="ECO:0000313" key="1">
    <source>
        <dbReference type="EMBL" id="SVC22866.1"/>
    </source>
</evidence>
<gene>
    <name evidence="1" type="ORF">METZ01_LOCUS275720</name>
</gene>
<feature type="non-terminal residue" evidence="1">
    <location>
        <position position="420"/>
    </location>
</feature>
<evidence type="ECO:0008006" key="2">
    <source>
        <dbReference type="Google" id="ProtNLM"/>
    </source>
</evidence>
<reference evidence="1" key="1">
    <citation type="submission" date="2018-05" db="EMBL/GenBank/DDBJ databases">
        <authorList>
            <person name="Lanie J.A."/>
            <person name="Ng W.-L."/>
            <person name="Kazmierczak K.M."/>
            <person name="Andrzejewski T.M."/>
            <person name="Davidsen T.M."/>
            <person name="Wayne K.J."/>
            <person name="Tettelin H."/>
            <person name="Glass J.I."/>
            <person name="Rusch D."/>
            <person name="Podicherti R."/>
            <person name="Tsui H.-C.T."/>
            <person name="Winkler M.E."/>
        </authorList>
    </citation>
    <scope>NUCLEOTIDE SEQUENCE</scope>
</reference>
<dbReference type="InterPro" id="IPR036116">
    <property type="entry name" value="FN3_sf"/>
</dbReference>
<organism evidence="1">
    <name type="scientific">marine metagenome</name>
    <dbReference type="NCBI Taxonomy" id="408172"/>
    <lineage>
        <taxon>unclassified sequences</taxon>
        <taxon>metagenomes</taxon>
        <taxon>ecological metagenomes</taxon>
    </lineage>
</organism>